<dbReference type="SUPFAM" id="SSF55424">
    <property type="entry name" value="FAD/NAD-linked reductases, dimerisation (C-terminal) domain"/>
    <property type="match status" value="1"/>
</dbReference>
<feature type="domain" description="Reductase C-terminal" evidence="6">
    <location>
        <begin position="323"/>
        <end position="406"/>
    </location>
</feature>
<dbReference type="PANTHER" id="PTHR43557:SF2">
    <property type="entry name" value="RIESKE DOMAIN-CONTAINING PROTEIN-RELATED"/>
    <property type="match status" value="1"/>
</dbReference>
<dbReference type="EMBL" id="JBHSIV010000027">
    <property type="protein sequence ID" value="MFC5064822.1"/>
    <property type="molecule type" value="Genomic_DNA"/>
</dbReference>
<dbReference type="Gene3D" id="3.30.390.30">
    <property type="match status" value="1"/>
</dbReference>
<dbReference type="PANTHER" id="PTHR43557">
    <property type="entry name" value="APOPTOSIS-INDUCING FACTOR 1"/>
    <property type="match status" value="1"/>
</dbReference>
<feature type="domain" description="FAD/NAD(P)-binding" evidence="5">
    <location>
        <begin position="6"/>
        <end position="304"/>
    </location>
</feature>
<dbReference type="SUPFAM" id="SSF51905">
    <property type="entry name" value="FAD/NAD(P)-binding domain"/>
    <property type="match status" value="2"/>
</dbReference>
<dbReference type="InterPro" id="IPR036188">
    <property type="entry name" value="FAD/NAD-bd_sf"/>
</dbReference>
<proteinExistence type="predicted"/>
<evidence type="ECO:0000256" key="4">
    <source>
        <dbReference type="ARBA" id="ARBA00023002"/>
    </source>
</evidence>
<evidence type="ECO:0000256" key="1">
    <source>
        <dbReference type="ARBA" id="ARBA00001974"/>
    </source>
</evidence>
<evidence type="ECO:0000259" key="6">
    <source>
        <dbReference type="Pfam" id="PF14759"/>
    </source>
</evidence>
<name>A0ABV9YSE9_9PSEU</name>
<dbReference type="Gene3D" id="3.50.50.60">
    <property type="entry name" value="FAD/NAD(P)-binding domain"/>
    <property type="match status" value="2"/>
</dbReference>
<keyword evidence="4" id="KW-0560">Oxidoreductase</keyword>
<dbReference type="InterPro" id="IPR023753">
    <property type="entry name" value="FAD/NAD-binding_dom"/>
</dbReference>
<evidence type="ECO:0000313" key="7">
    <source>
        <dbReference type="EMBL" id="MFC5064822.1"/>
    </source>
</evidence>
<protein>
    <submittedName>
        <fullName evidence="7">NAD(P)/FAD-dependent oxidoreductase</fullName>
    </submittedName>
</protein>
<dbReference type="InterPro" id="IPR028202">
    <property type="entry name" value="Reductase_C"/>
</dbReference>
<dbReference type="InterPro" id="IPR016156">
    <property type="entry name" value="FAD/NAD-linked_Rdtase_dimer_sf"/>
</dbReference>
<gene>
    <name evidence="7" type="ORF">ACFPBZ_21545</name>
</gene>
<keyword evidence="8" id="KW-1185">Reference proteome</keyword>
<comment type="cofactor">
    <cofactor evidence="1">
        <name>FAD</name>
        <dbReference type="ChEBI" id="CHEBI:57692"/>
    </cofactor>
</comment>
<evidence type="ECO:0000259" key="5">
    <source>
        <dbReference type="Pfam" id="PF07992"/>
    </source>
</evidence>
<accession>A0ABV9YSE9</accession>
<dbReference type="PRINTS" id="PR00411">
    <property type="entry name" value="PNDRDTASEI"/>
</dbReference>
<dbReference type="Pfam" id="PF07992">
    <property type="entry name" value="Pyr_redox_2"/>
    <property type="match status" value="1"/>
</dbReference>
<reference evidence="8" key="1">
    <citation type="journal article" date="2019" name="Int. J. Syst. Evol. Microbiol.">
        <title>The Global Catalogue of Microorganisms (GCM) 10K type strain sequencing project: providing services to taxonomists for standard genome sequencing and annotation.</title>
        <authorList>
            <consortium name="The Broad Institute Genomics Platform"/>
            <consortium name="The Broad Institute Genome Sequencing Center for Infectious Disease"/>
            <person name="Wu L."/>
            <person name="Ma J."/>
        </authorList>
    </citation>
    <scope>NUCLEOTIDE SEQUENCE [LARGE SCALE GENOMIC DNA]</scope>
    <source>
        <strain evidence="8">CGMCC 4.7093</strain>
    </source>
</reference>
<keyword evidence="3" id="KW-0274">FAD</keyword>
<dbReference type="RefSeq" id="WP_378038166.1">
    <property type="nucleotide sequence ID" value="NZ_JBHSIV010000027.1"/>
</dbReference>
<comment type="caution">
    <text evidence="7">The sequence shown here is derived from an EMBL/GenBank/DDBJ whole genome shotgun (WGS) entry which is preliminary data.</text>
</comment>
<sequence>MSGDGVVIVGAGQAGVGVAAALREQDFTGRIALVGKEPHPPYERPPLSKAYLGAAPVDDAHLGLRTPTWYVERDVALHLGREVEDIDRHARVVTLDDGRRLPYDHLVLATGTRARTLPVDGADLDGVMVLRGLDDARALRRHLDRARTVLTIGAGFIGLEVAAAAHRRGVHPVVVDVASRVMERAVTPTTSTYFAQAHRGWGTELFLETGVEALRGRHGLVSTAVLTSGQQVPVDLVVMAVGVAPDTRLAAGAGLATDDGVVVDEHLVTSDAAISAVGDCARFPEPISGRPARLESVQAATDHARCVAARIVGDPAPYRAVPWFWTHQGDLKLQIAGLGGGIDTEIVRGDPAARKFSVFGFRDDRLATVESVNRPADHVAARRLLAASAAPTPEQVADPDTDLKGLAASAAAVAAAS</sequence>
<organism evidence="7 8">
    <name type="scientific">Actinomycetospora atypica</name>
    <dbReference type="NCBI Taxonomy" id="1290095"/>
    <lineage>
        <taxon>Bacteria</taxon>
        <taxon>Bacillati</taxon>
        <taxon>Actinomycetota</taxon>
        <taxon>Actinomycetes</taxon>
        <taxon>Pseudonocardiales</taxon>
        <taxon>Pseudonocardiaceae</taxon>
        <taxon>Actinomycetospora</taxon>
    </lineage>
</organism>
<evidence type="ECO:0000313" key="8">
    <source>
        <dbReference type="Proteomes" id="UP001595947"/>
    </source>
</evidence>
<dbReference type="InterPro" id="IPR050446">
    <property type="entry name" value="FAD-oxidoreductase/Apoptosis"/>
</dbReference>
<dbReference type="Proteomes" id="UP001595947">
    <property type="component" value="Unassembled WGS sequence"/>
</dbReference>
<evidence type="ECO:0000256" key="2">
    <source>
        <dbReference type="ARBA" id="ARBA00022630"/>
    </source>
</evidence>
<keyword evidence="2" id="KW-0285">Flavoprotein</keyword>
<dbReference type="Pfam" id="PF14759">
    <property type="entry name" value="Reductase_C"/>
    <property type="match status" value="1"/>
</dbReference>
<evidence type="ECO:0000256" key="3">
    <source>
        <dbReference type="ARBA" id="ARBA00022827"/>
    </source>
</evidence>
<dbReference type="PRINTS" id="PR00368">
    <property type="entry name" value="FADPNR"/>
</dbReference>